<organism evidence="2 3">
    <name type="scientific">Amycolatopsis dongchuanensis</name>
    <dbReference type="NCBI Taxonomy" id="1070866"/>
    <lineage>
        <taxon>Bacteria</taxon>
        <taxon>Bacillati</taxon>
        <taxon>Actinomycetota</taxon>
        <taxon>Actinomycetes</taxon>
        <taxon>Pseudonocardiales</taxon>
        <taxon>Pseudonocardiaceae</taxon>
        <taxon>Amycolatopsis</taxon>
    </lineage>
</organism>
<feature type="region of interest" description="Disordered" evidence="1">
    <location>
        <begin position="55"/>
        <end position="77"/>
    </location>
</feature>
<dbReference type="EMBL" id="BAABIB010000080">
    <property type="protein sequence ID" value="GAA5168448.1"/>
    <property type="molecule type" value="Genomic_DNA"/>
</dbReference>
<evidence type="ECO:0000313" key="2">
    <source>
        <dbReference type="EMBL" id="GAA5168448.1"/>
    </source>
</evidence>
<proteinExistence type="predicted"/>
<evidence type="ECO:0000313" key="3">
    <source>
        <dbReference type="Proteomes" id="UP001500192"/>
    </source>
</evidence>
<sequence length="77" mass="8200">MRTARFQCLAWISAAHAPPCRYRACFPEGVSGASVNTGQSRNVLRVMVTLFSGTQDRHGAGEQPAPQARAHFAAASA</sequence>
<accession>A0ABP9QVV1</accession>
<gene>
    <name evidence="2" type="ORF">GCM10023214_44180</name>
</gene>
<comment type="caution">
    <text evidence="2">The sequence shown here is derived from an EMBL/GenBank/DDBJ whole genome shotgun (WGS) entry which is preliminary data.</text>
</comment>
<evidence type="ECO:0000256" key="1">
    <source>
        <dbReference type="SAM" id="MobiDB-lite"/>
    </source>
</evidence>
<feature type="compositionally biased region" description="Low complexity" evidence="1">
    <location>
        <begin position="65"/>
        <end position="77"/>
    </location>
</feature>
<dbReference type="Proteomes" id="UP001500192">
    <property type="component" value="Unassembled WGS sequence"/>
</dbReference>
<name>A0ABP9QVV1_9PSEU</name>
<reference evidence="3" key="1">
    <citation type="journal article" date="2019" name="Int. J. Syst. Evol. Microbiol.">
        <title>The Global Catalogue of Microorganisms (GCM) 10K type strain sequencing project: providing services to taxonomists for standard genome sequencing and annotation.</title>
        <authorList>
            <consortium name="The Broad Institute Genomics Platform"/>
            <consortium name="The Broad Institute Genome Sequencing Center for Infectious Disease"/>
            <person name="Wu L."/>
            <person name="Ma J."/>
        </authorList>
    </citation>
    <scope>NUCLEOTIDE SEQUENCE [LARGE SCALE GENOMIC DNA]</scope>
    <source>
        <strain evidence="3">JCM 18054</strain>
    </source>
</reference>
<protein>
    <submittedName>
        <fullName evidence="2">Uncharacterized protein</fullName>
    </submittedName>
</protein>
<keyword evidence="3" id="KW-1185">Reference proteome</keyword>